<dbReference type="STRING" id="948595.L2GRM4"/>
<evidence type="ECO:0000256" key="5">
    <source>
        <dbReference type="ARBA" id="ARBA00022695"/>
    </source>
</evidence>
<evidence type="ECO:0000256" key="6">
    <source>
        <dbReference type="ARBA" id="ARBA00048493"/>
    </source>
</evidence>
<dbReference type="PANTHER" id="PTHR11952">
    <property type="entry name" value="UDP- GLUCOSE PYROPHOSPHORYLASE"/>
    <property type="match status" value="1"/>
</dbReference>
<dbReference type="PANTHER" id="PTHR11952:SF2">
    <property type="entry name" value="LD24639P"/>
    <property type="match status" value="1"/>
</dbReference>
<dbReference type="GO" id="GO:0006048">
    <property type="term" value="P:UDP-N-acetylglucosamine biosynthetic process"/>
    <property type="evidence" value="ECO:0007669"/>
    <property type="project" value="TreeGrafter"/>
</dbReference>
<keyword evidence="8" id="KW-1185">Reference proteome</keyword>
<dbReference type="SUPFAM" id="SSF53448">
    <property type="entry name" value="Nucleotide-diphospho-sugar transferases"/>
    <property type="match status" value="1"/>
</dbReference>
<keyword evidence="4" id="KW-0808">Transferase</keyword>
<evidence type="ECO:0000313" key="8">
    <source>
        <dbReference type="Proteomes" id="UP000011081"/>
    </source>
</evidence>
<evidence type="ECO:0000313" key="7">
    <source>
        <dbReference type="EMBL" id="ELA45918.1"/>
    </source>
</evidence>
<reference evidence="8" key="1">
    <citation type="submission" date="2011-03" db="EMBL/GenBank/DDBJ databases">
        <title>The genome sequence of Vavraia culicis strain floridensis.</title>
        <authorList>
            <consortium name="The Broad Institute Genome Sequencing Platform"/>
            <person name="Cuomo C."/>
            <person name="Becnel J."/>
            <person name="Sanscrainte N."/>
            <person name="Young S.K."/>
            <person name="Zeng Q."/>
            <person name="Gargeya S."/>
            <person name="Fitzgerald M."/>
            <person name="Haas B."/>
            <person name="Abouelleil A."/>
            <person name="Alvarado L."/>
            <person name="Arachchi H.M."/>
            <person name="Berlin A."/>
            <person name="Chapman S.B."/>
            <person name="Gearin G."/>
            <person name="Goldberg J."/>
            <person name="Griggs A."/>
            <person name="Gujja S."/>
            <person name="Hansen M."/>
            <person name="Heiman D."/>
            <person name="Howarth C."/>
            <person name="Larimer J."/>
            <person name="Lui A."/>
            <person name="MacDonald P.J.P."/>
            <person name="McCowen C."/>
            <person name="Montmayeur A."/>
            <person name="Murphy C."/>
            <person name="Neiman D."/>
            <person name="Pearson M."/>
            <person name="Priest M."/>
            <person name="Roberts A."/>
            <person name="Saif S."/>
            <person name="Shea T."/>
            <person name="Sisk P."/>
            <person name="Stolte C."/>
            <person name="Sykes S."/>
            <person name="Wortman J."/>
            <person name="Nusbaum C."/>
            <person name="Birren B."/>
        </authorList>
    </citation>
    <scope>NUCLEOTIDE SEQUENCE [LARGE SCALE GENOMIC DNA]</scope>
    <source>
        <strain evidence="8">floridensis</strain>
    </source>
</reference>
<dbReference type="HOGENOM" id="CLU_025603_1_1_1"/>
<dbReference type="InterPro" id="IPR039741">
    <property type="entry name" value="UDP-sugar_pyrophosphorylase"/>
</dbReference>
<dbReference type="GO" id="GO:0003977">
    <property type="term" value="F:UDP-N-acetylglucosamine diphosphorylase activity"/>
    <property type="evidence" value="ECO:0007669"/>
    <property type="project" value="UniProtKB-EC"/>
</dbReference>
<comment type="similarity">
    <text evidence="2">Belongs to the UDPGP type 1 family.</text>
</comment>
<dbReference type="VEuPathDB" id="MicrosporidiaDB:VCUG_02598"/>
<evidence type="ECO:0000256" key="4">
    <source>
        <dbReference type="ARBA" id="ARBA00022679"/>
    </source>
</evidence>
<dbReference type="Pfam" id="PF01704">
    <property type="entry name" value="UDPGP"/>
    <property type="match status" value="1"/>
</dbReference>
<evidence type="ECO:0000256" key="2">
    <source>
        <dbReference type="ARBA" id="ARBA00010401"/>
    </source>
</evidence>
<protein>
    <recommendedName>
        <fullName evidence="3">UDP-N-acetylglucosamine diphosphorylase</fullName>
        <ecNumber evidence="3">2.7.7.23</ecNumber>
    </recommendedName>
</protein>
<dbReference type="EMBL" id="GL877484">
    <property type="protein sequence ID" value="ELA45918.1"/>
    <property type="molecule type" value="Genomic_DNA"/>
</dbReference>
<dbReference type="Proteomes" id="UP000011081">
    <property type="component" value="Unassembled WGS sequence"/>
</dbReference>
<sequence>MDFYKGDRLNEEGRRLYNMGEVHIRKVCVVFLCGGQGTRLGSDKPKGCFILPKLNMCLFEVHFQKIRELQRKYNAKIKVFLMTSTFTYDDTKKFLDERDNFDLDITLFNQDNVECLNLEMKLMKYDENSTCKSPNGNGGLFKALHQYHIIDKMKECDIEYVNVVSVDNVLVNVCDPLAIGVLYDKNLDILSKAVIKADDESVGVFVRENGQYVVKEYFESKESSKLANICHHYFRLDFLENLKNVDEAYHLSKKKIPYCRNGSIIKPDKPNGYKQELFIFDFFKYANGNEVILVPRLLEFSPLKNSDKDKGSNPTTCVSDYLKIKSTANIHFK</sequence>
<comment type="catalytic activity">
    <reaction evidence="6">
        <text>N-acetyl-alpha-D-glucosamine 1-phosphate + UTP + H(+) = UDP-N-acetyl-alpha-D-glucosamine + diphosphate</text>
        <dbReference type="Rhea" id="RHEA:13509"/>
        <dbReference type="ChEBI" id="CHEBI:15378"/>
        <dbReference type="ChEBI" id="CHEBI:33019"/>
        <dbReference type="ChEBI" id="CHEBI:46398"/>
        <dbReference type="ChEBI" id="CHEBI:57705"/>
        <dbReference type="ChEBI" id="CHEBI:57776"/>
        <dbReference type="EC" id="2.7.7.23"/>
    </reaction>
</comment>
<gene>
    <name evidence="7" type="ORF">VCUG_02598</name>
</gene>
<dbReference type="InterPro" id="IPR002618">
    <property type="entry name" value="UDPGP_fam"/>
</dbReference>
<dbReference type="AlphaFoldDB" id="L2GRM4"/>
<dbReference type="Gene3D" id="3.90.550.10">
    <property type="entry name" value="Spore Coat Polysaccharide Biosynthesis Protein SpsA, Chain A"/>
    <property type="match status" value="1"/>
</dbReference>
<name>L2GRM4_VAVCU</name>
<dbReference type="EC" id="2.7.7.23" evidence="3"/>
<dbReference type="RefSeq" id="XP_008075607.1">
    <property type="nucleotide sequence ID" value="XM_008077416.1"/>
</dbReference>
<organism evidence="7 8">
    <name type="scientific">Vavraia culicis (isolate floridensis)</name>
    <name type="common">Microsporidian parasite</name>
    <dbReference type="NCBI Taxonomy" id="948595"/>
    <lineage>
        <taxon>Eukaryota</taxon>
        <taxon>Fungi</taxon>
        <taxon>Fungi incertae sedis</taxon>
        <taxon>Microsporidia</taxon>
        <taxon>Pleistophoridae</taxon>
        <taxon>Vavraia</taxon>
    </lineage>
</organism>
<dbReference type="FunCoup" id="L2GRM4">
    <property type="interactions" value="53"/>
</dbReference>
<evidence type="ECO:0000256" key="1">
    <source>
        <dbReference type="ARBA" id="ARBA00005208"/>
    </source>
</evidence>
<evidence type="ECO:0000256" key="3">
    <source>
        <dbReference type="ARBA" id="ARBA00012457"/>
    </source>
</evidence>
<comment type="pathway">
    <text evidence="1">Nucleotide-sugar biosynthesis; UDP-N-acetyl-alpha-D-glucosamine biosynthesis; UDP-N-acetyl-alpha-D-glucosamine from N-acetyl-alpha-D-glucosamine 1-phosphate: step 1/1.</text>
</comment>
<dbReference type="OMA" id="ANICHHY"/>
<dbReference type="InParanoid" id="L2GRM4"/>
<keyword evidence="5" id="KW-0548">Nucleotidyltransferase</keyword>
<dbReference type="OrthoDB" id="532420at2759"/>
<proteinExistence type="inferred from homology"/>
<dbReference type="GeneID" id="19880459"/>
<dbReference type="InterPro" id="IPR029044">
    <property type="entry name" value="Nucleotide-diphossugar_trans"/>
</dbReference>
<accession>L2GRM4</accession>